<keyword evidence="2" id="KW-1185">Reference proteome</keyword>
<gene>
    <name evidence="1" type="ORF">MLD38_003688</name>
</gene>
<reference evidence="2" key="1">
    <citation type="journal article" date="2023" name="Front. Plant Sci.">
        <title>Chromosomal-level genome assembly of Melastoma candidum provides insights into trichome evolution.</title>
        <authorList>
            <person name="Zhong Y."/>
            <person name="Wu W."/>
            <person name="Sun C."/>
            <person name="Zou P."/>
            <person name="Liu Y."/>
            <person name="Dai S."/>
            <person name="Zhou R."/>
        </authorList>
    </citation>
    <scope>NUCLEOTIDE SEQUENCE [LARGE SCALE GENOMIC DNA]</scope>
</reference>
<evidence type="ECO:0000313" key="1">
    <source>
        <dbReference type="EMBL" id="KAI4385693.1"/>
    </source>
</evidence>
<dbReference type="EMBL" id="CM042881">
    <property type="protein sequence ID" value="KAI4385693.1"/>
    <property type="molecule type" value="Genomic_DNA"/>
</dbReference>
<sequence>MNSVPRGLKPVRASTGHLQRHLLLLLGLWKANHVRLSSQDVKRGTFSHRRSVLHNQKTGKAVLPFRSQADFYSQQQLCQNLLLATMARVLNTRVHDLSGSFSKSSLSELDDVQGHPGSDKQDTLFKRLIKNQNDPSDLEGIRRLVLCSGKVYYELDEE</sequence>
<organism evidence="1 2">
    <name type="scientific">Melastoma candidum</name>
    <dbReference type="NCBI Taxonomy" id="119954"/>
    <lineage>
        <taxon>Eukaryota</taxon>
        <taxon>Viridiplantae</taxon>
        <taxon>Streptophyta</taxon>
        <taxon>Embryophyta</taxon>
        <taxon>Tracheophyta</taxon>
        <taxon>Spermatophyta</taxon>
        <taxon>Magnoliopsida</taxon>
        <taxon>eudicotyledons</taxon>
        <taxon>Gunneridae</taxon>
        <taxon>Pentapetalae</taxon>
        <taxon>rosids</taxon>
        <taxon>malvids</taxon>
        <taxon>Myrtales</taxon>
        <taxon>Melastomataceae</taxon>
        <taxon>Melastomatoideae</taxon>
        <taxon>Melastomateae</taxon>
        <taxon>Melastoma</taxon>
    </lineage>
</organism>
<evidence type="ECO:0000313" key="2">
    <source>
        <dbReference type="Proteomes" id="UP001057402"/>
    </source>
</evidence>
<protein>
    <submittedName>
        <fullName evidence="1">Uncharacterized protein</fullName>
    </submittedName>
</protein>
<accession>A0ACB9S331</accession>
<comment type="caution">
    <text evidence="1">The sequence shown here is derived from an EMBL/GenBank/DDBJ whole genome shotgun (WGS) entry which is preliminary data.</text>
</comment>
<dbReference type="Proteomes" id="UP001057402">
    <property type="component" value="Chromosome 2"/>
</dbReference>
<name>A0ACB9S331_9MYRT</name>
<proteinExistence type="predicted"/>